<dbReference type="AlphaFoldDB" id="A0A8H6JI48"/>
<evidence type="ECO:0000313" key="2">
    <source>
        <dbReference type="EMBL" id="KAF6813609.1"/>
    </source>
</evidence>
<evidence type="ECO:0000313" key="3">
    <source>
        <dbReference type="Proteomes" id="UP000652219"/>
    </source>
</evidence>
<accession>A0A8H6JI48</accession>
<proteinExistence type="predicted"/>
<dbReference type="Proteomes" id="UP000652219">
    <property type="component" value="Unassembled WGS sequence"/>
</dbReference>
<evidence type="ECO:0000256" key="1">
    <source>
        <dbReference type="SAM" id="MobiDB-lite"/>
    </source>
</evidence>
<dbReference type="EMBL" id="WIGN01000051">
    <property type="protein sequence ID" value="KAF6813609.1"/>
    <property type="molecule type" value="Genomic_DNA"/>
</dbReference>
<sequence length="180" mass="19792">MCWKKQTIWTVCWHTTTESGTCSKQERLVQKNLNSHHPHDQPSPRPLWMILLCCLPSEPPSPSQSRKRCLTETWTEEVERLCPRCQTIRDAPSLVPGRAPAAANSNTRNDAGGSPAKPAAVAKRNGFVGDRNLHPTGTRHGAVFILLRRGPAPRGVLVFAIRSSAAAAEGDPASSRHHWP</sequence>
<comment type="caution">
    <text evidence="2">The sequence shown here is derived from an EMBL/GenBank/DDBJ whole genome shotgun (WGS) entry which is preliminary data.</text>
</comment>
<reference evidence="2 3" key="1">
    <citation type="journal article" date="2020" name="Phytopathology">
        <title>Genome Sequence Resources of Colletotrichum truncatum, C. plurivorum, C. musicola, and C. sojae: Four Species Pathogenic to Soybean (Glycine max).</title>
        <authorList>
            <person name="Rogerio F."/>
            <person name="Boufleur T.R."/>
            <person name="Ciampi-Guillardi M."/>
            <person name="Sukno S.A."/>
            <person name="Thon M.R."/>
            <person name="Massola Junior N.S."/>
            <person name="Baroncelli R."/>
        </authorList>
    </citation>
    <scope>NUCLEOTIDE SEQUENCE [LARGE SCALE GENOMIC DNA]</scope>
    <source>
        <strain evidence="2 3">LFN0009</strain>
    </source>
</reference>
<feature type="region of interest" description="Disordered" evidence="1">
    <location>
        <begin position="96"/>
        <end position="120"/>
    </location>
</feature>
<name>A0A8H6JI48_9PEZI</name>
<protein>
    <submittedName>
        <fullName evidence="2">Uncharacterized protein</fullName>
    </submittedName>
</protein>
<gene>
    <name evidence="2" type="ORF">CSOJ01_04493</name>
</gene>
<organism evidence="2 3">
    <name type="scientific">Colletotrichum sojae</name>
    <dbReference type="NCBI Taxonomy" id="2175907"/>
    <lineage>
        <taxon>Eukaryota</taxon>
        <taxon>Fungi</taxon>
        <taxon>Dikarya</taxon>
        <taxon>Ascomycota</taxon>
        <taxon>Pezizomycotina</taxon>
        <taxon>Sordariomycetes</taxon>
        <taxon>Hypocreomycetidae</taxon>
        <taxon>Glomerellales</taxon>
        <taxon>Glomerellaceae</taxon>
        <taxon>Colletotrichum</taxon>
        <taxon>Colletotrichum orchidearum species complex</taxon>
    </lineage>
</organism>
<keyword evidence="3" id="KW-1185">Reference proteome</keyword>